<feature type="transmembrane region" description="Helical" evidence="5">
    <location>
        <begin position="123"/>
        <end position="141"/>
    </location>
</feature>
<dbReference type="GO" id="GO:0015179">
    <property type="term" value="F:L-amino acid transmembrane transporter activity"/>
    <property type="evidence" value="ECO:0007669"/>
    <property type="project" value="TreeGrafter"/>
</dbReference>
<accession>A0AAJ5WTU3</accession>
<feature type="transmembrane region" description="Helical" evidence="5">
    <location>
        <begin position="190"/>
        <end position="211"/>
    </location>
</feature>
<feature type="transmembrane region" description="Helical" evidence="5">
    <location>
        <begin position="394"/>
        <end position="412"/>
    </location>
</feature>
<evidence type="ECO:0000256" key="4">
    <source>
        <dbReference type="ARBA" id="ARBA00023136"/>
    </source>
</evidence>
<evidence type="ECO:0000256" key="2">
    <source>
        <dbReference type="ARBA" id="ARBA00022692"/>
    </source>
</evidence>
<keyword evidence="2 5" id="KW-0812">Transmembrane</keyword>
<dbReference type="EMBL" id="CP119311">
    <property type="protein sequence ID" value="WEK36458.1"/>
    <property type="molecule type" value="Genomic_DNA"/>
</dbReference>
<dbReference type="GO" id="GO:0016020">
    <property type="term" value="C:membrane"/>
    <property type="evidence" value="ECO:0007669"/>
    <property type="project" value="UniProtKB-SubCell"/>
</dbReference>
<dbReference type="InterPro" id="IPR002293">
    <property type="entry name" value="AA/rel_permease1"/>
</dbReference>
<feature type="transmembrane region" description="Helical" evidence="5">
    <location>
        <begin position="83"/>
        <end position="111"/>
    </location>
</feature>
<feature type="transmembrane region" description="Helical" evidence="5">
    <location>
        <begin position="153"/>
        <end position="175"/>
    </location>
</feature>
<keyword evidence="4 5" id="KW-0472">Membrane</keyword>
<sequence length="443" mass="47853">MKSPQLGLFDLTMIVVGLVIGMGIFRTATDSASAALTPTVFFAAWLVGGLVALCGALTYAEIGSRHPATGGYYTIFSYAYHPALAFSINCIILVSNAASVAAVSLIGAGYASKVLFAGPVSDMVKMGIAMGAIILFYGVNLMGLRMSAQAQNVLMVIKIGMVLLLISALFFPAIYHEPAAAEVVAPEGDWLLYVKSFGLSLVAVSFTYGGYQQTINFGQEVRNASRTIPRGIFIGITMIIVLYCLVNYSYYKVIGFNDLKETKEVASVMVGKLFGDTGALVFSGLLFLSVLAYVNVNLLSNPRVMYAMSEDGVLPATFKKKAEKRDVLTVSLSIFAALIIVVLFFAKTVNELLSFSIFLDCFGMAMSAGSIFVLRKRTRHLDGTGIYKMKAYPLLPLIFIAAYTFIALSIVFAKPVTALIGIAVLGIFMALYFIKKYLQHERA</sequence>
<dbReference type="PANTHER" id="PTHR11785:SF512">
    <property type="entry name" value="SOBREMESA, ISOFORM B"/>
    <property type="match status" value="1"/>
</dbReference>
<dbReference type="PIRSF" id="PIRSF006060">
    <property type="entry name" value="AA_transporter"/>
    <property type="match status" value="1"/>
</dbReference>
<evidence type="ECO:0000256" key="1">
    <source>
        <dbReference type="ARBA" id="ARBA00004141"/>
    </source>
</evidence>
<feature type="transmembrane region" description="Helical" evidence="5">
    <location>
        <begin position="232"/>
        <end position="251"/>
    </location>
</feature>
<evidence type="ECO:0000313" key="6">
    <source>
        <dbReference type="EMBL" id="WEK36458.1"/>
    </source>
</evidence>
<protein>
    <submittedName>
        <fullName evidence="6">APC family permease</fullName>
    </submittedName>
</protein>
<dbReference type="Pfam" id="PF13520">
    <property type="entry name" value="AA_permease_2"/>
    <property type="match status" value="1"/>
</dbReference>
<feature type="transmembrane region" description="Helical" evidence="5">
    <location>
        <begin position="279"/>
        <end position="299"/>
    </location>
</feature>
<feature type="transmembrane region" description="Helical" evidence="5">
    <location>
        <begin position="327"/>
        <end position="346"/>
    </location>
</feature>
<feature type="transmembrane region" description="Helical" evidence="5">
    <location>
        <begin position="418"/>
        <end position="434"/>
    </location>
</feature>
<dbReference type="Proteomes" id="UP001220610">
    <property type="component" value="Chromosome"/>
</dbReference>
<dbReference type="PANTHER" id="PTHR11785">
    <property type="entry name" value="AMINO ACID TRANSPORTER"/>
    <property type="match status" value="1"/>
</dbReference>
<evidence type="ECO:0000256" key="5">
    <source>
        <dbReference type="SAM" id="Phobius"/>
    </source>
</evidence>
<gene>
    <name evidence="6" type="ORF">P0Y53_03005</name>
</gene>
<organism evidence="6 7">
    <name type="scientific">Candidatus Pseudobacter hemicellulosilyticus</name>
    <dbReference type="NCBI Taxonomy" id="3121375"/>
    <lineage>
        <taxon>Bacteria</taxon>
        <taxon>Pseudomonadati</taxon>
        <taxon>Bacteroidota</taxon>
        <taxon>Chitinophagia</taxon>
        <taxon>Chitinophagales</taxon>
        <taxon>Chitinophagaceae</taxon>
        <taxon>Pseudobacter</taxon>
    </lineage>
</organism>
<dbReference type="Gene3D" id="1.20.1740.10">
    <property type="entry name" value="Amino acid/polyamine transporter I"/>
    <property type="match status" value="1"/>
</dbReference>
<comment type="subcellular location">
    <subcellularLocation>
        <location evidence="1">Membrane</location>
        <topology evidence="1">Multi-pass membrane protein</topology>
    </subcellularLocation>
</comment>
<proteinExistence type="predicted"/>
<feature type="transmembrane region" description="Helical" evidence="5">
    <location>
        <begin position="7"/>
        <end position="28"/>
    </location>
</feature>
<feature type="transmembrane region" description="Helical" evidence="5">
    <location>
        <begin position="40"/>
        <end position="62"/>
    </location>
</feature>
<evidence type="ECO:0000256" key="3">
    <source>
        <dbReference type="ARBA" id="ARBA00022989"/>
    </source>
</evidence>
<dbReference type="AlphaFoldDB" id="A0AAJ5WTU3"/>
<evidence type="ECO:0000313" key="7">
    <source>
        <dbReference type="Proteomes" id="UP001220610"/>
    </source>
</evidence>
<keyword evidence="3 5" id="KW-1133">Transmembrane helix</keyword>
<reference evidence="6" key="1">
    <citation type="submission" date="2023-03" db="EMBL/GenBank/DDBJ databases">
        <title>Andean soil-derived lignocellulolytic bacterial consortium as a source of novel taxa and putative plastic-active enzymes.</title>
        <authorList>
            <person name="Diaz-Garcia L."/>
            <person name="Chuvochina M."/>
            <person name="Feuerriegel G."/>
            <person name="Bunk B."/>
            <person name="Sproer C."/>
            <person name="Streit W.R."/>
            <person name="Rodriguez L.M."/>
            <person name="Overmann J."/>
            <person name="Jimenez D.J."/>
        </authorList>
    </citation>
    <scope>NUCLEOTIDE SEQUENCE</scope>
    <source>
        <strain evidence="6">MAG 7</strain>
    </source>
</reference>
<name>A0AAJ5WTU3_9BACT</name>
<feature type="transmembrane region" description="Helical" evidence="5">
    <location>
        <begin position="352"/>
        <end position="374"/>
    </location>
</feature>
<dbReference type="InterPro" id="IPR050598">
    <property type="entry name" value="AminoAcid_Transporter"/>
</dbReference>